<organism evidence="1 2">
    <name type="scientific">Flexibacter flexilis DSM 6793</name>
    <dbReference type="NCBI Taxonomy" id="927664"/>
    <lineage>
        <taxon>Bacteria</taxon>
        <taxon>Pseudomonadati</taxon>
        <taxon>Bacteroidota</taxon>
        <taxon>Cytophagia</taxon>
        <taxon>Cytophagales</taxon>
        <taxon>Flexibacteraceae</taxon>
        <taxon>Flexibacter</taxon>
    </lineage>
</organism>
<proteinExistence type="predicted"/>
<sequence length="290" mass="34046">MAKFVSGEEQLKWLYDILWNAKKTLLIVTPHLKLDEYYKRLLNKHLYNPNIHIIVVFGKGDTDKANLIRNDIEFFKKFPNVSLVYCQELRSRYYANELKGLVTSLNLYENLYKINLDFGVADETPDSNRIVRNEYDTQAWDFCSQLAQANDAVFVKRPSYERKLYASLFGKNYVRSEVLLDLTTGAVENIVQIKNEKRRLSDFPETIELSPRVVTYQGKNENSLLEGDNIKQGYCIRTGKHIPFNPKRPMTDDSYDTWAFFMDYDYPEKYCHRTGKPSYGKTSMRNPILY</sequence>
<evidence type="ECO:0000313" key="2">
    <source>
        <dbReference type="Proteomes" id="UP000199514"/>
    </source>
</evidence>
<dbReference type="Proteomes" id="UP000199514">
    <property type="component" value="Unassembled WGS sequence"/>
</dbReference>
<reference evidence="1 2" key="1">
    <citation type="submission" date="2016-10" db="EMBL/GenBank/DDBJ databases">
        <authorList>
            <person name="de Groot N.N."/>
        </authorList>
    </citation>
    <scope>NUCLEOTIDE SEQUENCE [LARGE SCALE GENOMIC DNA]</scope>
    <source>
        <strain evidence="1 2">DSM 6793</strain>
    </source>
</reference>
<dbReference type="OrthoDB" id="5500241at2"/>
<accession>A0A1I1DUR1</accession>
<dbReference type="EMBL" id="FOLE01000001">
    <property type="protein sequence ID" value="SFB78126.1"/>
    <property type="molecule type" value="Genomic_DNA"/>
</dbReference>
<gene>
    <name evidence="1" type="ORF">SAMN05421780_101451</name>
</gene>
<dbReference type="STRING" id="927664.SAMN05421780_101451"/>
<dbReference type="RefSeq" id="WP_091506569.1">
    <property type="nucleotide sequence ID" value="NZ_FOLE01000001.1"/>
</dbReference>
<evidence type="ECO:0000313" key="1">
    <source>
        <dbReference type="EMBL" id="SFB78126.1"/>
    </source>
</evidence>
<name>A0A1I1DUR1_9BACT</name>
<protein>
    <submittedName>
        <fullName evidence="1">Uncharacterized protein</fullName>
    </submittedName>
</protein>
<dbReference type="AlphaFoldDB" id="A0A1I1DUR1"/>
<keyword evidence="2" id="KW-1185">Reference proteome</keyword>